<feature type="transmembrane region" description="Helical" evidence="6">
    <location>
        <begin position="20"/>
        <end position="41"/>
    </location>
</feature>
<sequence length="468" mass="53566">MVPPSSNPRRNLLQRHRGKLIFSIAGIATLFTTGSIALYLLKRWLYKQQLKITRAHFLREQMKRRFNQTQEDSLHTVYELLPVVEMVLDQNGLQLDSIIYDIKNVKKNVKGGSEVEPTNKELKFLSKAELWNQLTLKSIIKLVTISYMTSSLFLLTRLQLNILTREYLEDTIKISAENEIIPKENDTSCSVTGWISNAWSVWTGQRSSESTTVKQNDDTELLQHDKTQVAYINEQAFLSLSWWLLNKGWFNYEQTIETIIREEFSNLKPKDEITLIEFSSKLTNVFQKINRIILSTDGSNLNLKAVLLPDITMEQFLLQQTLPSKSLVVLKDNKELFHKLVGETKKCLGTSASLIVFETLINECFQYIMADVESSVIKKKKRKPTTPDAPAASAEALQNNEGEEEEKQKDMLSEDTFQVAAYAISCKDCSNVMVKKPERNEENKFLTRLDSLNVLDDLSAGVFSNLSM</sequence>
<keyword evidence="6" id="KW-0472">Membrane</keyword>
<dbReference type="GO" id="GO:0005778">
    <property type="term" value="C:peroxisomal membrane"/>
    <property type="evidence" value="ECO:0007669"/>
    <property type="project" value="UniProtKB-SubCell"/>
</dbReference>
<dbReference type="HOGENOM" id="CLU_017002_0_0_1"/>
<reference evidence="7 8" key="1">
    <citation type="journal article" date="2011" name="Proc. Natl. Acad. Sci. U.S.A.">
        <title>Evolutionary erosion of yeast sex chromosomes by mating-type switching accidents.</title>
        <authorList>
            <person name="Gordon J.L."/>
            <person name="Armisen D."/>
            <person name="Proux-Wera E."/>
            <person name="Oheigeartaigh S.S."/>
            <person name="Byrne K.P."/>
            <person name="Wolfe K.H."/>
        </authorList>
    </citation>
    <scope>NUCLEOTIDE SEQUENCE [LARGE SCALE GENOMIC DNA]</scope>
    <source>
        <strain evidence="8">ATCC 10597 / BCRC 20456 / CBS 421 / NBRC 0211 / NRRL Y-12639</strain>
    </source>
</reference>
<evidence type="ECO:0000256" key="4">
    <source>
        <dbReference type="ARBA" id="ARBA00032508"/>
    </source>
</evidence>
<dbReference type="GO" id="GO:0005783">
    <property type="term" value="C:endoplasmic reticulum"/>
    <property type="evidence" value="ECO:0007669"/>
    <property type="project" value="EnsemblFungi"/>
</dbReference>
<dbReference type="OMA" id="WLYKQQL"/>
<evidence type="ECO:0000256" key="6">
    <source>
        <dbReference type="SAM" id="Phobius"/>
    </source>
</evidence>
<dbReference type="GO" id="GO:0032581">
    <property type="term" value="P:ER-dependent peroxisome organization"/>
    <property type="evidence" value="ECO:0007669"/>
    <property type="project" value="EnsemblFungi"/>
</dbReference>
<dbReference type="KEGG" id="ndi:NDAI_0C04430"/>
<protein>
    <recommendedName>
        <fullName evidence="4">Peroxin-3</fullName>
    </recommendedName>
</protein>
<comment type="subcellular location">
    <subcellularLocation>
        <location evidence="1">Peroxisome membrane</location>
        <topology evidence="1">Single-pass membrane protein</topology>
    </subcellularLocation>
</comment>
<evidence type="ECO:0000313" key="7">
    <source>
        <dbReference type="EMBL" id="CCD24103.1"/>
    </source>
</evidence>
<dbReference type="STRING" id="1071378.G0W8J2"/>
<organism evidence="7 8">
    <name type="scientific">Naumovozyma dairenensis (strain ATCC 10597 / BCRC 20456 / CBS 421 / NBRC 0211 / NRRL Y-12639)</name>
    <name type="common">Saccharomyces dairenensis</name>
    <dbReference type="NCBI Taxonomy" id="1071378"/>
    <lineage>
        <taxon>Eukaryota</taxon>
        <taxon>Fungi</taxon>
        <taxon>Dikarya</taxon>
        <taxon>Ascomycota</taxon>
        <taxon>Saccharomycotina</taxon>
        <taxon>Saccharomycetes</taxon>
        <taxon>Saccharomycetales</taxon>
        <taxon>Saccharomycetaceae</taxon>
        <taxon>Naumovozyma</taxon>
    </lineage>
</organism>
<dbReference type="PANTHER" id="PTHR28080:SF1">
    <property type="entry name" value="PEROXISOMAL BIOGENESIS FACTOR 3"/>
    <property type="match status" value="1"/>
</dbReference>
<dbReference type="OrthoDB" id="45930at2759"/>
<dbReference type="Proteomes" id="UP000000689">
    <property type="component" value="Chromosome 3"/>
</dbReference>
<dbReference type="InterPro" id="IPR006966">
    <property type="entry name" value="Peroxin-3"/>
</dbReference>
<keyword evidence="6" id="KW-0812">Transmembrane</keyword>
<keyword evidence="6" id="KW-1133">Transmembrane helix</keyword>
<dbReference type="GO" id="GO:0045033">
    <property type="term" value="P:peroxisome inheritance"/>
    <property type="evidence" value="ECO:0007669"/>
    <property type="project" value="EnsemblFungi"/>
</dbReference>
<accession>G0W8J2</accession>
<dbReference type="GO" id="GO:0030674">
    <property type="term" value="F:protein-macromolecule adaptor activity"/>
    <property type="evidence" value="ECO:0007669"/>
    <property type="project" value="EnsemblFungi"/>
</dbReference>
<dbReference type="eggNOG" id="KOG4444">
    <property type="taxonomic scope" value="Eukaryota"/>
</dbReference>
<evidence type="ECO:0000256" key="5">
    <source>
        <dbReference type="SAM" id="MobiDB-lite"/>
    </source>
</evidence>
<name>G0W8J2_NAUDC</name>
<keyword evidence="3" id="KW-0576">Peroxisome</keyword>
<dbReference type="AlphaFoldDB" id="G0W8J2"/>
<evidence type="ECO:0000256" key="1">
    <source>
        <dbReference type="ARBA" id="ARBA00004549"/>
    </source>
</evidence>
<dbReference type="PANTHER" id="PTHR28080">
    <property type="entry name" value="PEROXISOMAL BIOGENESIS FACTOR 3"/>
    <property type="match status" value="1"/>
</dbReference>
<dbReference type="GO" id="GO:0045046">
    <property type="term" value="P:protein import into peroxisome membrane"/>
    <property type="evidence" value="ECO:0007669"/>
    <property type="project" value="EnsemblFungi"/>
</dbReference>
<evidence type="ECO:0000256" key="2">
    <source>
        <dbReference type="ARBA" id="ARBA00008933"/>
    </source>
</evidence>
<dbReference type="GeneID" id="11494726"/>
<comment type="similarity">
    <text evidence="2">Belongs to the peroxin-3 family.</text>
</comment>
<keyword evidence="8" id="KW-1185">Reference proteome</keyword>
<evidence type="ECO:0000256" key="3">
    <source>
        <dbReference type="ARBA" id="ARBA00023140"/>
    </source>
</evidence>
<evidence type="ECO:0000313" key="8">
    <source>
        <dbReference type="Proteomes" id="UP000000689"/>
    </source>
</evidence>
<gene>
    <name evidence="7" type="primary">NDAI0C04430</name>
    <name evidence="7" type="ordered locus">NDAI_0C04430</name>
</gene>
<feature type="region of interest" description="Disordered" evidence="5">
    <location>
        <begin position="379"/>
        <end position="411"/>
    </location>
</feature>
<dbReference type="Pfam" id="PF04882">
    <property type="entry name" value="Peroxin-3"/>
    <property type="match status" value="2"/>
</dbReference>
<dbReference type="EMBL" id="HE580269">
    <property type="protein sequence ID" value="CCD24103.1"/>
    <property type="molecule type" value="Genomic_DNA"/>
</dbReference>
<proteinExistence type="inferred from homology"/>
<dbReference type="RefSeq" id="XP_003669346.1">
    <property type="nucleotide sequence ID" value="XM_003669298.1"/>
</dbReference>